<evidence type="ECO:0000256" key="5">
    <source>
        <dbReference type="SAM" id="Phobius"/>
    </source>
</evidence>
<evidence type="ECO:0000256" key="4">
    <source>
        <dbReference type="ARBA" id="ARBA00023136"/>
    </source>
</evidence>
<dbReference type="CDD" id="cd13965">
    <property type="entry name" value="PT_UbiA_3"/>
    <property type="match status" value="1"/>
</dbReference>
<sequence>MKSPPFAGALYTLYLFTKSDIKTTVIPITFLASASAPLASISRLPHITFWIWLHLLQFDVSNQTMDPEEDAMNKQDRPLPSKRMTLEQAIILRWILVPLCFAWSLCYSVETLYASIALRHWFIRNAVNAAGFAAFEVGATLVAGYTASRLDHIAVISVAISGGIFATTIHAQDFKDVDGDRAIGRRTIPIVLPSIARWTVIIPLTLWSLGLAFVWELDLIAALVFVSLAISVGTQYLRSTSVRGDQVGFYWYNVRRRAPSVGLALRVGGFRCGCPLHMLSRATTEF</sequence>
<evidence type="ECO:0000313" key="6">
    <source>
        <dbReference type="EMBL" id="KAJ7615482.1"/>
    </source>
</evidence>
<dbReference type="PANTHER" id="PTHR42723">
    <property type="entry name" value="CHLOROPHYLL SYNTHASE"/>
    <property type="match status" value="1"/>
</dbReference>
<dbReference type="GO" id="GO:0016020">
    <property type="term" value="C:membrane"/>
    <property type="evidence" value="ECO:0007669"/>
    <property type="project" value="UniProtKB-SubCell"/>
</dbReference>
<evidence type="ECO:0000256" key="3">
    <source>
        <dbReference type="ARBA" id="ARBA00022989"/>
    </source>
</evidence>
<keyword evidence="7" id="KW-1185">Reference proteome</keyword>
<name>A0AAD7BAF2_9AGAR</name>
<proteinExistence type="predicted"/>
<comment type="caution">
    <text evidence="6">The sequence shown here is derived from an EMBL/GenBank/DDBJ whole genome shotgun (WGS) entry which is preliminary data.</text>
</comment>
<dbReference type="EMBL" id="JARKIF010000024">
    <property type="protein sequence ID" value="KAJ7615482.1"/>
    <property type="molecule type" value="Genomic_DNA"/>
</dbReference>
<feature type="transmembrane region" description="Helical" evidence="5">
    <location>
        <begin position="153"/>
        <end position="174"/>
    </location>
</feature>
<evidence type="ECO:0000256" key="2">
    <source>
        <dbReference type="ARBA" id="ARBA00022692"/>
    </source>
</evidence>
<dbReference type="InterPro" id="IPR050475">
    <property type="entry name" value="Prenyltransferase_related"/>
</dbReference>
<accession>A0AAD7BAF2</accession>
<feature type="transmembrane region" description="Helical" evidence="5">
    <location>
        <begin position="219"/>
        <end position="237"/>
    </location>
</feature>
<dbReference type="Gene3D" id="1.10.357.140">
    <property type="entry name" value="UbiA prenyltransferase"/>
    <property type="match status" value="1"/>
</dbReference>
<dbReference type="InterPro" id="IPR000537">
    <property type="entry name" value="UbiA_prenyltransferase"/>
</dbReference>
<comment type="subcellular location">
    <subcellularLocation>
        <location evidence="1">Membrane</location>
        <topology evidence="1">Multi-pass membrane protein</topology>
    </subcellularLocation>
</comment>
<dbReference type="Proteomes" id="UP001221142">
    <property type="component" value="Unassembled WGS sequence"/>
</dbReference>
<keyword evidence="2 5" id="KW-0812">Transmembrane</keyword>
<keyword evidence="4 5" id="KW-0472">Membrane</keyword>
<evidence type="ECO:0000256" key="1">
    <source>
        <dbReference type="ARBA" id="ARBA00004141"/>
    </source>
</evidence>
<feature type="transmembrane region" description="Helical" evidence="5">
    <location>
        <begin position="91"/>
        <end position="114"/>
    </location>
</feature>
<dbReference type="GO" id="GO:0016765">
    <property type="term" value="F:transferase activity, transferring alkyl or aryl (other than methyl) groups"/>
    <property type="evidence" value="ECO:0007669"/>
    <property type="project" value="InterPro"/>
</dbReference>
<dbReference type="InterPro" id="IPR044878">
    <property type="entry name" value="UbiA_sf"/>
</dbReference>
<feature type="transmembrane region" description="Helical" evidence="5">
    <location>
        <begin position="126"/>
        <end position="147"/>
    </location>
</feature>
<dbReference type="Pfam" id="PF01040">
    <property type="entry name" value="UbiA"/>
    <property type="match status" value="1"/>
</dbReference>
<keyword evidence="3 5" id="KW-1133">Transmembrane helix</keyword>
<evidence type="ECO:0000313" key="7">
    <source>
        <dbReference type="Proteomes" id="UP001221142"/>
    </source>
</evidence>
<organism evidence="6 7">
    <name type="scientific">Roridomyces roridus</name>
    <dbReference type="NCBI Taxonomy" id="1738132"/>
    <lineage>
        <taxon>Eukaryota</taxon>
        <taxon>Fungi</taxon>
        <taxon>Dikarya</taxon>
        <taxon>Basidiomycota</taxon>
        <taxon>Agaricomycotina</taxon>
        <taxon>Agaricomycetes</taxon>
        <taxon>Agaricomycetidae</taxon>
        <taxon>Agaricales</taxon>
        <taxon>Marasmiineae</taxon>
        <taxon>Mycenaceae</taxon>
        <taxon>Roridomyces</taxon>
    </lineage>
</organism>
<gene>
    <name evidence="6" type="ORF">FB45DRAFT_1035471</name>
</gene>
<reference evidence="6" key="1">
    <citation type="submission" date="2023-03" db="EMBL/GenBank/DDBJ databases">
        <title>Massive genome expansion in bonnet fungi (Mycena s.s.) driven by repeated elements and novel gene families across ecological guilds.</title>
        <authorList>
            <consortium name="Lawrence Berkeley National Laboratory"/>
            <person name="Harder C.B."/>
            <person name="Miyauchi S."/>
            <person name="Viragh M."/>
            <person name="Kuo A."/>
            <person name="Thoen E."/>
            <person name="Andreopoulos B."/>
            <person name="Lu D."/>
            <person name="Skrede I."/>
            <person name="Drula E."/>
            <person name="Henrissat B."/>
            <person name="Morin E."/>
            <person name="Kohler A."/>
            <person name="Barry K."/>
            <person name="LaButti K."/>
            <person name="Morin E."/>
            <person name="Salamov A."/>
            <person name="Lipzen A."/>
            <person name="Mereny Z."/>
            <person name="Hegedus B."/>
            <person name="Baldrian P."/>
            <person name="Stursova M."/>
            <person name="Weitz H."/>
            <person name="Taylor A."/>
            <person name="Grigoriev I.V."/>
            <person name="Nagy L.G."/>
            <person name="Martin F."/>
            <person name="Kauserud H."/>
        </authorList>
    </citation>
    <scope>NUCLEOTIDE SEQUENCE</scope>
    <source>
        <strain evidence="6">9284</strain>
    </source>
</reference>
<protein>
    <submittedName>
        <fullName evidence="6">UbiA prenyltransferase family-domain-containing protein</fullName>
    </submittedName>
</protein>
<dbReference type="PANTHER" id="PTHR42723:SF1">
    <property type="entry name" value="CHLOROPHYLL SYNTHASE, CHLOROPLASTIC"/>
    <property type="match status" value="1"/>
</dbReference>
<dbReference type="AlphaFoldDB" id="A0AAD7BAF2"/>